<name>A0AAV5TYQ1_9BILA</name>
<organism evidence="1 2">
    <name type="scientific">Pristionchus entomophagus</name>
    <dbReference type="NCBI Taxonomy" id="358040"/>
    <lineage>
        <taxon>Eukaryota</taxon>
        <taxon>Metazoa</taxon>
        <taxon>Ecdysozoa</taxon>
        <taxon>Nematoda</taxon>
        <taxon>Chromadorea</taxon>
        <taxon>Rhabditida</taxon>
        <taxon>Rhabditina</taxon>
        <taxon>Diplogasteromorpha</taxon>
        <taxon>Diplogasteroidea</taxon>
        <taxon>Neodiplogasteridae</taxon>
        <taxon>Pristionchus</taxon>
    </lineage>
</organism>
<dbReference type="AlphaFoldDB" id="A0AAV5TYQ1"/>
<feature type="non-terminal residue" evidence="1">
    <location>
        <position position="145"/>
    </location>
</feature>
<gene>
    <name evidence="1" type="ORF">PENTCL1PPCAC_21402</name>
</gene>
<keyword evidence="2" id="KW-1185">Reference proteome</keyword>
<accession>A0AAV5TYQ1</accession>
<dbReference type="Proteomes" id="UP001432027">
    <property type="component" value="Unassembled WGS sequence"/>
</dbReference>
<feature type="non-terminal residue" evidence="1">
    <location>
        <position position="1"/>
    </location>
</feature>
<comment type="caution">
    <text evidence="1">The sequence shown here is derived from an EMBL/GenBank/DDBJ whole genome shotgun (WGS) entry which is preliminary data.</text>
</comment>
<dbReference type="EMBL" id="BTSX01000005">
    <property type="protein sequence ID" value="GMS99227.1"/>
    <property type="molecule type" value="Genomic_DNA"/>
</dbReference>
<protein>
    <recommendedName>
        <fullName evidence="3">Ribosomal protein</fullName>
    </recommendedName>
</protein>
<evidence type="ECO:0008006" key="3">
    <source>
        <dbReference type="Google" id="ProtNLM"/>
    </source>
</evidence>
<reference evidence="1" key="1">
    <citation type="submission" date="2023-10" db="EMBL/GenBank/DDBJ databases">
        <title>Genome assembly of Pristionchus species.</title>
        <authorList>
            <person name="Yoshida K."/>
            <person name="Sommer R.J."/>
        </authorList>
    </citation>
    <scope>NUCLEOTIDE SEQUENCE</scope>
    <source>
        <strain evidence="1">RS0144</strain>
    </source>
</reference>
<evidence type="ECO:0000313" key="1">
    <source>
        <dbReference type="EMBL" id="GMS99227.1"/>
    </source>
</evidence>
<proteinExistence type="predicted"/>
<evidence type="ECO:0000313" key="2">
    <source>
        <dbReference type="Proteomes" id="UP001432027"/>
    </source>
</evidence>
<sequence length="145" mass="15986">LPQLTVSEAFMRNAESSTGRKCYSLISFSPCHPNCQSTGVSISLAESDRFESTGNYSPHSELALSLSLSAVFTGINREAPVDVGRSLARKEQCRRNTEPSMRRFRKRTLRLMKLAAWKVLSSSMTTMQSSFPSKKTRASSGLSVS</sequence>